<sequence>MASRRSRWRCRRRTGPHTTLWAEFWAREV</sequence>
<reference evidence="1" key="1">
    <citation type="submission" date="2020-11" db="EMBL/GenBank/DDBJ databases">
        <authorList>
            <person name="Tran Van P."/>
        </authorList>
    </citation>
    <scope>NUCLEOTIDE SEQUENCE</scope>
</reference>
<evidence type="ECO:0000313" key="1">
    <source>
        <dbReference type="EMBL" id="CAD7648650.1"/>
    </source>
</evidence>
<dbReference type="EMBL" id="CAJPIZ010044224">
    <property type="protein sequence ID" value="CAG2122085.1"/>
    <property type="molecule type" value="Genomic_DNA"/>
</dbReference>
<keyword evidence="2" id="KW-1185">Reference proteome</keyword>
<protein>
    <submittedName>
        <fullName evidence="1">Uncharacterized protein</fullName>
    </submittedName>
</protein>
<gene>
    <name evidence="1" type="ORF">OSB1V03_LOCUS22031</name>
</gene>
<organism evidence="1">
    <name type="scientific">Medioppia subpectinata</name>
    <dbReference type="NCBI Taxonomy" id="1979941"/>
    <lineage>
        <taxon>Eukaryota</taxon>
        <taxon>Metazoa</taxon>
        <taxon>Ecdysozoa</taxon>
        <taxon>Arthropoda</taxon>
        <taxon>Chelicerata</taxon>
        <taxon>Arachnida</taxon>
        <taxon>Acari</taxon>
        <taxon>Acariformes</taxon>
        <taxon>Sarcoptiformes</taxon>
        <taxon>Oribatida</taxon>
        <taxon>Brachypylina</taxon>
        <taxon>Oppioidea</taxon>
        <taxon>Oppiidae</taxon>
        <taxon>Medioppia</taxon>
    </lineage>
</organism>
<dbReference type="AlphaFoldDB" id="A0A7R9LVI2"/>
<evidence type="ECO:0000313" key="2">
    <source>
        <dbReference type="Proteomes" id="UP000759131"/>
    </source>
</evidence>
<name>A0A7R9LVI2_9ACAR</name>
<dbReference type="Proteomes" id="UP000759131">
    <property type="component" value="Unassembled WGS sequence"/>
</dbReference>
<dbReference type="EMBL" id="OC898799">
    <property type="protein sequence ID" value="CAD7648650.1"/>
    <property type="molecule type" value="Genomic_DNA"/>
</dbReference>
<proteinExistence type="predicted"/>
<accession>A0A7R9LVI2</accession>